<dbReference type="AlphaFoldDB" id="A0A3A6TYN7"/>
<dbReference type="InterPro" id="IPR039552">
    <property type="entry name" value="IS66_C"/>
</dbReference>
<accession>A0A3A6TYN7</accession>
<evidence type="ECO:0000313" key="3">
    <source>
        <dbReference type="Proteomes" id="UP000273022"/>
    </source>
</evidence>
<comment type="caution">
    <text evidence="2">The sequence shown here is derived from an EMBL/GenBank/DDBJ whole genome shotgun (WGS) entry which is preliminary data.</text>
</comment>
<evidence type="ECO:0000259" key="1">
    <source>
        <dbReference type="Pfam" id="PF13817"/>
    </source>
</evidence>
<keyword evidence="3" id="KW-1185">Reference proteome</keyword>
<name>A0A3A6TYN7_9GAMM</name>
<reference evidence="2 3" key="1">
    <citation type="submission" date="2018-09" db="EMBL/GenBank/DDBJ databases">
        <title>Phylogeny of the Shewanellaceae, and recommendation for two new genera, Pseudoshewanella and Parashewanella.</title>
        <authorList>
            <person name="Wang G."/>
        </authorList>
    </citation>
    <scope>NUCLEOTIDE SEQUENCE [LARGE SCALE GENOMIC DNA]</scope>
    <source>
        <strain evidence="2 3">KCTC 22492</strain>
    </source>
</reference>
<feature type="domain" description="Transposase IS66 C-terminal" evidence="1">
    <location>
        <begin position="1"/>
        <end position="29"/>
    </location>
</feature>
<proteinExistence type="predicted"/>
<dbReference type="Pfam" id="PF13817">
    <property type="entry name" value="DDE_Tnp_IS66_C"/>
    <property type="match status" value="1"/>
</dbReference>
<protein>
    <submittedName>
        <fullName evidence="2">Transposase domain-containing protein</fullName>
    </submittedName>
</protein>
<evidence type="ECO:0000313" key="2">
    <source>
        <dbReference type="EMBL" id="RJY18215.1"/>
    </source>
</evidence>
<sequence>NGLIPFDYINHCLEELAKSPTELESLLPWNVKLG</sequence>
<dbReference type="Proteomes" id="UP000273022">
    <property type="component" value="Unassembled WGS sequence"/>
</dbReference>
<organism evidence="2 3">
    <name type="scientific">Parashewanella spongiae</name>
    <dbReference type="NCBI Taxonomy" id="342950"/>
    <lineage>
        <taxon>Bacteria</taxon>
        <taxon>Pseudomonadati</taxon>
        <taxon>Pseudomonadota</taxon>
        <taxon>Gammaproteobacteria</taxon>
        <taxon>Alteromonadales</taxon>
        <taxon>Shewanellaceae</taxon>
        <taxon>Parashewanella</taxon>
    </lineage>
</organism>
<gene>
    <name evidence="2" type="ORF">D5R81_06480</name>
</gene>
<feature type="non-terminal residue" evidence="2">
    <location>
        <position position="1"/>
    </location>
</feature>
<dbReference type="EMBL" id="QYYH01000029">
    <property type="protein sequence ID" value="RJY18215.1"/>
    <property type="molecule type" value="Genomic_DNA"/>
</dbReference>